<protein>
    <submittedName>
        <fullName evidence="1">Uncharacterized protein</fullName>
    </submittedName>
</protein>
<gene>
    <name evidence="1" type="ORF">OCTVUL_1B020955</name>
</gene>
<organism evidence="1 2">
    <name type="scientific">Octopus vulgaris</name>
    <name type="common">Common octopus</name>
    <dbReference type="NCBI Taxonomy" id="6645"/>
    <lineage>
        <taxon>Eukaryota</taxon>
        <taxon>Metazoa</taxon>
        <taxon>Spiralia</taxon>
        <taxon>Lophotrochozoa</taxon>
        <taxon>Mollusca</taxon>
        <taxon>Cephalopoda</taxon>
        <taxon>Coleoidea</taxon>
        <taxon>Octopodiformes</taxon>
        <taxon>Octopoda</taxon>
        <taxon>Incirrata</taxon>
        <taxon>Octopodidae</taxon>
        <taxon>Octopus</taxon>
    </lineage>
</organism>
<sequence length="84" mass="9642">MKGSKIWLSDDVERKLPNISAKELMIHFPASYLVECDFSAVEGLLLVKRSRLEITKRGALWLKLKKLSPRIKEICHIHQAQGTQ</sequence>
<dbReference type="EMBL" id="OX597842">
    <property type="protein sequence ID" value="CAI9743265.1"/>
    <property type="molecule type" value="Genomic_DNA"/>
</dbReference>
<proteinExistence type="predicted"/>
<keyword evidence="2" id="KW-1185">Reference proteome</keyword>
<dbReference type="AlphaFoldDB" id="A0AA36BZM9"/>
<evidence type="ECO:0000313" key="1">
    <source>
        <dbReference type="EMBL" id="CAI9743265.1"/>
    </source>
</evidence>
<name>A0AA36BZM9_OCTVU</name>
<accession>A0AA36BZM9</accession>
<evidence type="ECO:0000313" key="2">
    <source>
        <dbReference type="Proteomes" id="UP001162480"/>
    </source>
</evidence>
<reference evidence="1" key="1">
    <citation type="submission" date="2023-08" db="EMBL/GenBank/DDBJ databases">
        <authorList>
            <person name="Alioto T."/>
            <person name="Alioto T."/>
            <person name="Gomez Garrido J."/>
        </authorList>
    </citation>
    <scope>NUCLEOTIDE SEQUENCE</scope>
</reference>
<dbReference type="Proteomes" id="UP001162480">
    <property type="component" value="Chromosome 29"/>
</dbReference>